<proteinExistence type="predicted"/>
<evidence type="ECO:0000313" key="1">
    <source>
        <dbReference type="EMBL" id="KAF6758494.1"/>
    </source>
</evidence>
<dbReference type="EMBL" id="JACGCI010000018">
    <property type="protein sequence ID" value="KAF6758494.1"/>
    <property type="molecule type" value="Genomic_DNA"/>
</dbReference>
<protein>
    <submittedName>
        <fullName evidence="1">Uncharacterized protein</fullName>
    </submittedName>
</protein>
<gene>
    <name evidence="1" type="ORF">DFP72DRAFT_1064623</name>
</gene>
<name>A0A8H6MA46_9AGAR</name>
<accession>A0A8H6MA46</accession>
<dbReference type="Proteomes" id="UP000521943">
    <property type="component" value="Unassembled WGS sequence"/>
</dbReference>
<reference evidence="1 2" key="1">
    <citation type="submission" date="2020-07" db="EMBL/GenBank/DDBJ databases">
        <title>Comparative genomics of pyrophilous fungi reveals a link between fire events and developmental genes.</title>
        <authorList>
            <consortium name="DOE Joint Genome Institute"/>
            <person name="Steindorff A.S."/>
            <person name="Carver A."/>
            <person name="Calhoun S."/>
            <person name="Stillman K."/>
            <person name="Liu H."/>
            <person name="Lipzen A."/>
            <person name="Pangilinan J."/>
            <person name="Labutti K."/>
            <person name="Bruns T.D."/>
            <person name="Grigoriev I.V."/>
        </authorList>
    </citation>
    <scope>NUCLEOTIDE SEQUENCE [LARGE SCALE GENOMIC DNA]</scope>
    <source>
        <strain evidence="1 2">CBS 144469</strain>
    </source>
</reference>
<comment type="caution">
    <text evidence="1">The sequence shown here is derived from an EMBL/GenBank/DDBJ whole genome shotgun (WGS) entry which is preliminary data.</text>
</comment>
<evidence type="ECO:0000313" key="2">
    <source>
        <dbReference type="Proteomes" id="UP000521943"/>
    </source>
</evidence>
<sequence>MDVSPRVPLDVLEHIAAARCEVPPYYRKNDINGAIHLDVPYLPPPREWTAVNLLLASRLTHRAASRFSWSCVRVSRVDDFDKLIDTLEGGHIYLGEGRTMGHYIRTLGLGCTGTEDWSVPQLFGFNGENVPNLDILHIDDALWPLDVVQTIMRLQEDFAPFPSPSIFPSSLDTLLLTSTKRPVSIADLTVLSITAPNISRLQVASFNWNANTPTEAQVSRPSYRFRQLEWLALGASVVAGPDEPPPTLSTLSKLLSVLSTGSGLPCLKRLDILSPLDIPRDFTDLHADTLEIVAMTSTKRPPMHLTPALRRFLRLRHVVLIMGDAYNSFPLGHPTVTEITLSRPPFPPDGPLPSIRRHTSQGSQRHVMQALRDIVKLLPYYPSLETVTVTVEEGFLPWLGSVERRFRERSIVIRTVVL</sequence>
<organism evidence="1 2">
    <name type="scientific">Ephemerocybe angulata</name>
    <dbReference type="NCBI Taxonomy" id="980116"/>
    <lineage>
        <taxon>Eukaryota</taxon>
        <taxon>Fungi</taxon>
        <taxon>Dikarya</taxon>
        <taxon>Basidiomycota</taxon>
        <taxon>Agaricomycotina</taxon>
        <taxon>Agaricomycetes</taxon>
        <taxon>Agaricomycetidae</taxon>
        <taxon>Agaricales</taxon>
        <taxon>Agaricineae</taxon>
        <taxon>Psathyrellaceae</taxon>
        <taxon>Ephemerocybe</taxon>
    </lineage>
</organism>
<dbReference type="AlphaFoldDB" id="A0A8H6MA46"/>
<keyword evidence="2" id="KW-1185">Reference proteome</keyword>